<comment type="caution">
    <text evidence="2">The sequence shown here is derived from an EMBL/GenBank/DDBJ whole genome shotgun (WGS) entry which is preliminary data.</text>
</comment>
<evidence type="ECO:0008006" key="4">
    <source>
        <dbReference type="Google" id="ProtNLM"/>
    </source>
</evidence>
<sequence>MEDFKVVLLSVFSGVLTSVVIYWFSLTMSKIILPWYRNLMYHGVDVSGEWKGRSYLKEDVFFELSLSLEQTANDITGVYTSSKYRNGDLESTSVMKVKGALWEGFLSLNCRTVSNKRLSFGSMLLKVDSDRLRGKQLFRNLNHKGDPIVNLLIEFEPK</sequence>
<keyword evidence="1" id="KW-1133">Transmembrane helix</keyword>
<feature type="transmembrane region" description="Helical" evidence="1">
    <location>
        <begin position="6"/>
        <end position="24"/>
    </location>
</feature>
<name>A0A2S7X3E0_9GAMM</name>
<organism evidence="2 3">
    <name type="scientific">Aliivibrio sifiae</name>
    <dbReference type="NCBI Taxonomy" id="566293"/>
    <lineage>
        <taxon>Bacteria</taxon>
        <taxon>Pseudomonadati</taxon>
        <taxon>Pseudomonadota</taxon>
        <taxon>Gammaproteobacteria</taxon>
        <taxon>Vibrionales</taxon>
        <taxon>Vibrionaceae</taxon>
        <taxon>Aliivibrio</taxon>
    </lineage>
</organism>
<keyword evidence="1" id="KW-0812">Transmembrane</keyword>
<evidence type="ECO:0000256" key="1">
    <source>
        <dbReference type="SAM" id="Phobius"/>
    </source>
</evidence>
<evidence type="ECO:0000313" key="3">
    <source>
        <dbReference type="Proteomes" id="UP000239263"/>
    </source>
</evidence>
<dbReference type="EMBL" id="MSCO01000002">
    <property type="protein sequence ID" value="PQJ84548.1"/>
    <property type="molecule type" value="Genomic_DNA"/>
</dbReference>
<reference evidence="2 3" key="1">
    <citation type="submission" date="2016-12" db="EMBL/GenBank/DDBJ databases">
        <title>Diversity of luminous bacteria.</title>
        <authorList>
            <person name="Yoshizawa S."/>
            <person name="Kogure K."/>
        </authorList>
    </citation>
    <scope>NUCLEOTIDE SEQUENCE [LARGE SCALE GENOMIC DNA]</scope>
    <source>
        <strain evidence="2 3">ATCC 33715</strain>
    </source>
</reference>
<evidence type="ECO:0000313" key="2">
    <source>
        <dbReference type="EMBL" id="PQJ84548.1"/>
    </source>
</evidence>
<keyword evidence="1" id="KW-0472">Membrane</keyword>
<accession>A0A2S7X3E0</accession>
<dbReference type="OrthoDB" id="7069060at2"/>
<dbReference type="RefSeq" id="WP_105055980.1">
    <property type="nucleotide sequence ID" value="NZ_CAWNRT010000002.1"/>
</dbReference>
<gene>
    <name evidence="2" type="ORF">BTO22_13600</name>
</gene>
<proteinExistence type="predicted"/>
<dbReference type="Proteomes" id="UP000239263">
    <property type="component" value="Unassembled WGS sequence"/>
</dbReference>
<protein>
    <recommendedName>
        <fullName evidence="4">SMODS-associating 2TM beta-strand rich effector domain-containing protein</fullName>
    </recommendedName>
</protein>
<dbReference type="AlphaFoldDB" id="A0A2S7X3E0"/>